<reference evidence="1 4" key="2">
    <citation type="submission" date="2019-11" db="EMBL/GenBank/DDBJ databases">
        <title>Genome-resolved metagenomics to study the prevalence of co-infection and intraspecific heterogeneity among plant pathogen metapopulations.</title>
        <authorList>
            <person name="Newberry E."/>
            <person name="Bhandari R."/>
            <person name="Kemble J."/>
            <person name="Sikora E."/>
            <person name="Potnis N."/>
        </authorList>
    </citation>
    <scope>NUCLEOTIDE SEQUENCE [LARGE SCALE GENOMIC DNA]</scope>
    <source>
        <strain evidence="1">Xp_Tom_Tuscaloosa_18b</strain>
    </source>
</reference>
<evidence type="ECO:0000313" key="1">
    <source>
        <dbReference type="EMBL" id="NEL78683.1"/>
    </source>
</evidence>
<dbReference type="Proteomes" id="UP000471082">
    <property type="component" value="Unassembled WGS sequence"/>
</dbReference>
<evidence type="ECO:0000313" key="4">
    <source>
        <dbReference type="Proteomes" id="UP000471082"/>
    </source>
</evidence>
<dbReference type="InterPro" id="IPR031875">
    <property type="entry name" value="RecA_dep_nuc"/>
</dbReference>
<organism evidence="1 4">
    <name type="scientific">Xanthomonas perforans</name>
    <dbReference type="NCBI Taxonomy" id="442694"/>
    <lineage>
        <taxon>Bacteria</taxon>
        <taxon>Pseudomonadati</taxon>
        <taxon>Pseudomonadota</taxon>
        <taxon>Gammaproteobacteria</taxon>
        <taxon>Lysobacterales</taxon>
        <taxon>Lysobacteraceae</taxon>
        <taxon>Xanthomonas</taxon>
    </lineage>
</organism>
<accession>A0A6L9XEV3</accession>
<reference evidence="2 3" key="1">
    <citation type="submission" date="2018-02" db="EMBL/GenBank/DDBJ databases">
        <title>Characterization of Xanthomonas diversity in transplant houses and field plants.</title>
        <authorList>
            <person name="Abrahamian P."/>
            <person name="Timilsina S."/>
            <person name="Minsavage G.V."/>
            <person name="Goss E.M."/>
            <person name="Jones J.B."/>
            <person name="Vallad G.E."/>
        </authorList>
    </citation>
    <scope>NUCLEOTIDE SEQUENCE [LARGE SCALE GENOMIC DNA]</scope>
    <source>
        <strain evidence="2 3">GEV2132</strain>
    </source>
</reference>
<dbReference type="Pfam" id="PF16786">
    <property type="entry name" value="RecA_dep_nuc"/>
    <property type="match status" value="1"/>
</dbReference>
<sequence length="123" mass="13736">MRHSTGTPTAEEVARFELSKEGPCMACVVRMAAGLLPQHLVVVGCDYNHCKSGNRRRGHLLGYALCVWHHRAHPMPRQTTSSTRDRYGPSLMDGSALFHGTYGSDDELIALQTEWIERQLVMA</sequence>
<evidence type="ECO:0000313" key="3">
    <source>
        <dbReference type="Proteomes" id="UP000289372"/>
    </source>
</evidence>
<dbReference type="RefSeq" id="WP_046932007.1">
    <property type="nucleotide sequence ID" value="NZ_CP116309.1"/>
</dbReference>
<dbReference type="Proteomes" id="UP000289372">
    <property type="component" value="Unassembled WGS sequence"/>
</dbReference>
<dbReference type="Gene3D" id="3.30.40.190">
    <property type="match status" value="1"/>
</dbReference>
<evidence type="ECO:0000313" key="2">
    <source>
        <dbReference type="EMBL" id="RXD52304.1"/>
    </source>
</evidence>
<dbReference type="EMBL" id="JAAGYU010000171">
    <property type="protein sequence ID" value="NEL78683.1"/>
    <property type="molecule type" value="Genomic_DNA"/>
</dbReference>
<dbReference type="AlphaFoldDB" id="A0A6L9XEV3"/>
<comment type="caution">
    <text evidence="1">The sequence shown here is derived from an EMBL/GenBank/DDBJ whole genome shotgun (WGS) entry which is preliminary data.</text>
</comment>
<gene>
    <name evidence="2" type="ORF">DB769_15200</name>
    <name evidence="1" type="ORF">G3W61_20970</name>
</gene>
<dbReference type="EMBL" id="PUUL01000088">
    <property type="protein sequence ID" value="RXD52304.1"/>
    <property type="molecule type" value="Genomic_DNA"/>
</dbReference>
<protein>
    <recommendedName>
        <fullName evidence="5">DUF968 domain-containing protein</fullName>
    </recommendedName>
</protein>
<name>A0A6L9XEV3_XANPE</name>
<proteinExistence type="predicted"/>
<evidence type="ECO:0008006" key="5">
    <source>
        <dbReference type="Google" id="ProtNLM"/>
    </source>
</evidence>